<protein>
    <recommendedName>
        <fullName evidence="3">Type II toxin-antitoxin system PemK/MazF family toxin</fullName>
    </recommendedName>
</protein>
<comment type="caution">
    <text evidence="1">The sequence shown here is derived from an EMBL/GenBank/DDBJ whole genome shotgun (WGS) entry which is preliminary data.</text>
</comment>
<dbReference type="Proteomes" id="UP000054388">
    <property type="component" value="Unassembled WGS sequence"/>
</dbReference>
<accession>A0A124F2R8</accession>
<dbReference type="EMBL" id="LMAI01000006">
    <property type="protein sequence ID" value="KUJ55631.1"/>
    <property type="molecule type" value="Genomic_DNA"/>
</dbReference>
<evidence type="ECO:0000313" key="2">
    <source>
        <dbReference type="Proteomes" id="UP000054388"/>
    </source>
</evidence>
<dbReference type="RefSeq" id="WP_059137127.1">
    <property type="nucleotide sequence ID" value="NZ_LMAI01000006.1"/>
</dbReference>
<proteinExistence type="predicted"/>
<sequence length="123" mass="14074">MEKGQIFWAKDHENHQHPIVFLKAEDEEKFLACILSTKDTNGNKPMSPDHFFDTKKDGSNYSIKFKTSHLIPSRVFIKEFAWLKSLNPDGMLTKSGIDFIDDNLNDAVPEFLSISIKADSELK</sequence>
<evidence type="ECO:0000313" key="1">
    <source>
        <dbReference type="EMBL" id="KUJ55631.1"/>
    </source>
</evidence>
<gene>
    <name evidence="1" type="ORF">AR686_12535</name>
</gene>
<organism evidence="1 2">
    <name type="scientific">Chryseobacterium aquaticum subsp. greenlandense</name>
    <dbReference type="NCBI Taxonomy" id="345663"/>
    <lineage>
        <taxon>Bacteria</taxon>
        <taxon>Pseudomonadati</taxon>
        <taxon>Bacteroidota</taxon>
        <taxon>Flavobacteriia</taxon>
        <taxon>Flavobacteriales</taxon>
        <taxon>Weeksellaceae</taxon>
        <taxon>Chryseobacterium group</taxon>
        <taxon>Chryseobacterium</taxon>
    </lineage>
</organism>
<name>A0A124F2R8_9FLAO</name>
<reference evidence="1 2" key="1">
    <citation type="submission" date="2015-10" db="EMBL/GenBank/DDBJ databases">
        <title>Genome sequence of Chryseobacterium greenlandense.</title>
        <authorList>
            <person name="Newman J."/>
            <person name="Fischer K."/>
            <person name="Miller J."/>
        </authorList>
    </citation>
    <scope>NUCLEOTIDE SEQUENCE [LARGE SCALE GENOMIC DNA]</scope>
    <source>
        <strain evidence="1 2">UMB34</strain>
    </source>
</reference>
<evidence type="ECO:0008006" key="3">
    <source>
        <dbReference type="Google" id="ProtNLM"/>
    </source>
</evidence>
<dbReference type="AlphaFoldDB" id="A0A124F2R8"/>